<evidence type="ECO:0000313" key="1">
    <source>
        <dbReference type="EMBL" id="BAH43747.1"/>
    </source>
</evidence>
<evidence type="ECO:0000313" key="2">
    <source>
        <dbReference type="Proteomes" id="UP000001877"/>
    </source>
</evidence>
<proteinExistence type="predicted"/>
<reference evidence="1 2" key="1">
    <citation type="submission" date="2005-03" db="EMBL/GenBank/DDBJ databases">
        <title>Brevibacillus brevis strain 47, complete genome.</title>
        <authorList>
            <person name="Hosoyama A."/>
            <person name="Yamada R."/>
            <person name="Hongo Y."/>
            <person name="Terui Y."/>
            <person name="Ankai A."/>
            <person name="Masuyama W."/>
            <person name="Sekiguchi M."/>
            <person name="Takeda T."/>
            <person name="Asano K."/>
            <person name="Ohji S."/>
            <person name="Ichikawa N."/>
            <person name="Narita S."/>
            <person name="Aoki N."/>
            <person name="Miura H."/>
            <person name="Matsushita S."/>
            <person name="Sekigawa T."/>
            <person name="Yamagata H."/>
            <person name="Yoshikawa H."/>
            <person name="Udaka S."/>
            <person name="Tanikawa S."/>
            <person name="Fujita N."/>
        </authorList>
    </citation>
    <scope>NUCLEOTIDE SEQUENCE [LARGE SCALE GENOMIC DNA]</scope>
    <source>
        <strain evidence="2">47 / JCM 6285 / NBRC 100599</strain>
    </source>
</reference>
<gene>
    <name evidence="1" type="ordered locus">BBR47_27700</name>
</gene>
<dbReference type="EMBL" id="AP008955">
    <property type="protein sequence ID" value="BAH43747.1"/>
    <property type="molecule type" value="Genomic_DNA"/>
</dbReference>
<accession>C0ZD88</accession>
<name>C0ZD88_BREBN</name>
<dbReference type="HOGENOM" id="CLU_3180963_0_0_9"/>
<organism evidence="1 2">
    <name type="scientific">Brevibacillus brevis (strain 47 / JCM 6285 / NBRC 100599)</name>
    <dbReference type="NCBI Taxonomy" id="358681"/>
    <lineage>
        <taxon>Bacteria</taxon>
        <taxon>Bacillati</taxon>
        <taxon>Bacillota</taxon>
        <taxon>Bacilli</taxon>
        <taxon>Bacillales</taxon>
        <taxon>Paenibacillaceae</taxon>
        <taxon>Brevibacillus</taxon>
    </lineage>
</organism>
<dbReference type="PROSITE" id="PS51257">
    <property type="entry name" value="PROKAR_LIPOPROTEIN"/>
    <property type="match status" value="1"/>
</dbReference>
<sequence length="46" mass="5396">MLLTKALYYNKINLANNHQFLSSCKQAIMNGKDERRQYHLDDGLIL</sequence>
<keyword evidence="2" id="KW-1185">Reference proteome</keyword>
<dbReference type="Proteomes" id="UP000001877">
    <property type="component" value="Chromosome"/>
</dbReference>
<dbReference type="KEGG" id="bbe:BBR47_27700"/>
<dbReference type="STRING" id="358681.BBR47_27700"/>
<dbReference type="AlphaFoldDB" id="C0ZD88"/>
<protein>
    <submittedName>
        <fullName evidence="1">Uncharacterized protein</fullName>
    </submittedName>
</protein>